<dbReference type="Proteomes" id="UP000184233">
    <property type="component" value="Unassembled WGS sequence"/>
</dbReference>
<evidence type="ECO:0000256" key="1">
    <source>
        <dbReference type="SAM" id="SignalP"/>
    </source>
</evidence>
<reference evidence="2 3" key="1">
    <citation type="submission" date="2016-09" db="EMBL/GenBank/DDBJ databases">
        <title>Genome-resolved meta-omics ties microbial dynamics to process performance in biotechnology for thiocyanate degradation.</title>
        <authorList>
            <person name="Kantor R.S."/>
            <person name="Huddy R.J."/>
            <person name="Iyer R."/>
            <person name="Thomas B.C."/>
            <person name="Brown C.T."/>
            <person name="Anantharaman K."/>
            <person name="Tringe S."/>
            <person name="Hettich R.L."/>
            <person name="Harrison S.T."/>
            <person name="Banfield J.F."/>
        </authorList>
    </citation>
    <scope>NUCLEOTIDE SEQUENCE [LARGE SCALE GENOMIC DNA]</scope>
    <source>
        <strain evidence="2">59-99</strain>
    </source>
</reference>
<name>A0A1M3L3Q4_9BACT</name>
<dbReference type="STRING" id="1895771.BGO89_08390"/>
<dbReference type="AlphaFoldDB" id="A0A1M3L3Q4"/>
<proteinExistence type="predicted"/>
<gene>
    <name evidence="2" type="ORF">BGO89_08390</name>
</gene>
<evidence type="ECO:0000313" key="2">
    <source>
        <dbReference type="EMBL" id="OJX59998.1"/>
    </source>
</evidence>
<evidence type="ECO:0000313" key="3">
    <source>
        <dbReference type="Proteomes" id="UP000184233"/>
    </source>
</evidence>
<feature type="chain" id="PRO_5009895025" description="Alginate export domain-containing protein" evidence="1">
    <location>
        <begin position="22"/>
        <end position="553"/>
    </location>
</feature>
<feature type="signal peptide" evidence="1">
    <location>
        <begin position="1"/>
        <end position="21"/>
    </location>
</feature>
<comment type="caution">
    <text evidence="2">The sequence shown here is derived from an EMBL/GenBank/DDBJ whole genome shotgun (WGS) entry which is preliminary data.</text>
</comment>
<dbReference type="InterPro" id="IPR038636">
    <property type="entry name" value="Wzi_sf"/>
</dbReference>
<dbReference type="EMBL" id="MKVH01000008">
    <property type="protein sequence ID" value="OJX59998.1"/>
    <property type="molecule type" value="Genomic_DNA"/>
</dbReference>
<protein>
    <recommendedName>
        <fullName evidence="4">Alginate export domain-containing protein</fullName>
    </recommendedName>
</protein>
<keyword evidence="1" id="KW-0732">Signal</keyword>
<sequence>MMRRFAAMMAMCCIASVPVWAQSADVNAEVVSYDMQLLRAIRGDASLGSAAVWPQTMQSIERSSRATDDAFARYVRAYYHPWLSTADTTDGMKFFDDADGRIRLLRSFDGTLRFTADASLMLRPGFYDDGTTDGSFLLGRPAMRFAGSFDEHFGFFLDLSNGARLSGTPQMIARTDPVLGRTFKFQVEEQKFFDRYIGYVQYQNDYLRIRYGREPVQFGFSPIDNYVHSLQAAPMDGLLIDVPYKSVRFTSTHSLVEGVDTSGRAVPGKYIATHRIAVDPWPWMSVAVSDMITYWGRGLDLSYLNPLAFFVSAGLGTDERSRNDNSIIGLDLAVRPASGSMIYGSLMVDDLSYSSLSDTSQAGNNNKFAFQLGMSQLLPWHVMDAPTLVSMEYARITPFTFSHRSMNASYTHLGAPVGYDMQPNSDRLALQVRQWFTPRTFLRIDLDFTRHGENLLDSTGHIVMGEDPRFPGSGVMTPIGNVGGDVFRGDGDFLQGNRFLRGNVSYSRRVRLWFSAEWYSNIFTDLRIGYENRNGGNAPGSFLYGSFEIRIGY</sequence>
<organism evidence="2 3">
    <name type="scientific">Candidatus Kapaibacterium thiocyanatum</name>
    <dbReference type="NCBI Taxonomy" id="1895771"/>
    <lineage>
        <taxon>Bacteria</taxon>
        <taxon>Pseudomonadati</taxon>
        <taxon>Candidatus Kapaibacteriota</taxon>
        <taxon>Candidatus Kapaibacteriia</taxon>
        <taxon>Candidatus Kapaibacteriales</taxon>
        <taxon>Candidatus Kapaibacteriaceae</taxon>
        <taxon>Candidatus Kapaibacterium</taxon>
    </lineage>
</organism>
<evidence type="ECO:0008006" key="4">
    <source>
        <dbReference type="Google" id="ProtNLM"/>
    </source>
</evidence>
<dbReference type="Gene3D" id="2.40.160.130">
    <property type="entry name" value="Capsule assembly protein Wzi"/>
    <property type="match status" value="1"/>
</dbReference>
<accession>A0A1M3L3Q4</accession>